<name>A0AAN8WE16_HALRR</name>
<proteinExistence type="predicted"/>
<evidence type="ECO:0000256" key="1">
    <source>
        <dbReference type="SAM" id="MobiDB-lite"/>
    </source>
</evidence>
<keyword evidence="3" id="KW-1185">Reference proteome</keyword>
<feature type="region of interest" description="Disordered" evidence="1">
    <location>
        <begin position="118"/>
        <end position="154"/>
    </location>
</feature>
<evidence type="ECO:0000313" key="2">
    <source>
        <dbReference type="EMBL" id="KAK7060098.1"/>
    </source>
</evidence>
<accession>A0AAN8WE16</accession>
<sequence length="154" mass="17363">SLSPSHIHSDKFPLTVITWRRVKEFPAGNGDVTRNLTRSSTNIRVRHVKRERAPPHVVKNQRKLQKARGGQQQRLLAPRSSGAFCPLTNRFPTSNTVPPELFISVKFLPLPFHIPASRKQKASSKKDCFTPSNKPPTGTPAEKKNITRLSLREL</sequence>
<organism evidence="2 3">
    <name type="scientific">Halocaridina rubra</name>
    <name type="common">Hawaiian red shrimp</name>
    <dbReference type="NCBI Taxonomy" id="373956"/>
    <lineage>
        <taxon>Eukaryota</taxon>
        <taxon>Metazoa</taxon>
        <taxon>Ecdysozoa</taxon>
        <taxon>Arthropoda</taxon>
        <taxon>Crustacea</taxon>
        <taxon>Multicrustacea</taxon>
        <taxon>Malacostraca</taxon>
        <taxon>Eumalacostraca</taxon>
        <taxon>Eucarida</taxon>
        <taxon>Decapoda</taxon>
        <taxon>Pleocyemata</taxon>
        <taxon>Caridea</taxon>
        <taxon>Atyoidea</taxon>
        <taxon>Atyidae</taxon>
        <taxon>Halocaridina</taxon>
    </lineage>
</organism>
<protein>
    <submittedName>
        <fullName evidence="2">Uncharacterized protein</fullName>
    </submittedName>
</protein>
<feature type="non-terminal residue" evidence="2">
    <location>
        <position position="1"/>
    </location>
</feature>
<dbReference type="AlphaFoldDB" id="A0AAN8WE16"/>
<feature type="region of interest" description="Disordered" evidence="1">
    <location>
        <begin position="59"/>
        <end position="81"/>
    </location>
</feature>
<feature type="compositionally biased region" description="Basic and acidic residues" evidence="1">
    <location>
        <begin position="141"/>
        <end position="154"/>
    </location>
</feature>
<dbReference type="EMBL" id="JAXCGZ010021078">
    <property type="protein sequence ID" value="KAK7060098.1"/>
    <property type="molecule type" value="Genomic_DNA"/>
</dbReference>
<reference evidence="2 3" key="1">
    <citation type="submission" date="2023-11" db="EMBL/GenBank/DDBJ databases">
        <title>Halocaridina rubra genome assembly.</title>
        <authorList>
            <person name="Smith C."/>
        </authorList>
    </citation>
    <scope>NUCLEOTIDE SEQUENCE [LARGE SCALE GENOMIC DNA]</scope>
    <source>
        <strain evidence="2">EP-1</strain>
        <tissue evidence="2">Whole</tissue>
    </source>
</reference>
<gene>
    <name evidence="2" type="ORF">SK128_028149</name>
</gene>
<dbReference type="Proteomes" id="UP001381693">
    <property type="component" value="Unassembled WGS sequence"/>
</dbReference>
<comment type="caution">
    <text evidence="2">The sequence shown here is derived from an EMBL/GenBank/DDBJ whole genome shotgun (WGS) entry which is preliminary data.</text>
</comment>
<evidence type="ECO:0000313" key="3">
    <source>
        <dbReference type="Proteomes" id="UP001381693"/>
    </source>
</evidence>